<dbReference type="EMBL" id="CAJOBP010040692">
    <property type="protein sequence ID" value="CAF4752352.1"/>
    <property type="molecule type" value="Genomic_DNA"/>
</dbReference>
<feature type="compositionally biased region" description="Polar residues" evidence="1">
    <location>
        <begin position="8"/>
        <end position="19"/>
    </location>
</feature>
<name>A0A821LK62_9BILA</name>
<proteinExistence type="predicted"/>
<accession>A0A821LK62</accession>
<protein>
    <submittedName>
        <fullName evidence="2">Uncharacterized protein</fullName>
    </submittedName>
</protein>
<feature type="non-terminal residue" evidence="2">
    <location>
        <position position="1"/>
    </location>
</feature>
<comment type="caution">
    <text evidence="2">The sequence shown here is derived from an EMBL/GenBank/DDBJ whole genome shotgun (WGS) entry which is preliminary data.</text>
</comment>
<dbReference type="Proteomes" id="UP000663873">
    <property type="component" value="Unassembled WGS sequence"/>
</dbReference>
<gene>
    <name evidence="2" type="ORF">UJA718_LOCUS38996</name>
</gene>
<feature type="region of interest" description="Disordered" evidence="1">
    <location>
        <begin position="29"/>
        <end position="111"/>
    </location>
</feature>
<feature type="region of interest" description="Disordered" evidence="1">
    <location>
        <begin position="1"/>
        <end position="20"/>
    </location>
</feature>
<dbReference type="AlphaFoldDB" id="A0A821LK62"/>
<feature type="compositionally biased region" description="Pro residues" evidence="1">
    <location>
        <begin position="59"/>
        <end position="70"/>
    </location>
</feature>
<organism evidence="2 3">
    <name type="scientific">Rotaria socialis</name>
    <dbReference type="NCBI Taxonomy" id="392032"/>
    <lineage>
        <taxon>Eukaryota</taxon>
        <taxon>Metazoa</taxon>
        <taxon>Spiralia</taxon>
        <taxon>Gnathifera</taxon>
        <taxon>Rotifera</taxon>
        <taxon>Eurotatoria</taxon>
        <taxon>Bdelloidea</taxon>
        <taxon>Philodinida</taxon>
        <taxon>Philodinidae</taxon>
        <taxon>Rotaria</taxon>
    </lineage>
</organism>
<sequence length="111" mass="12456">QQQQQQQPHSTVQRSSDYMTNMPIILRGQSTIPQDLPIQIQPYRPSTDFSRENTSRPIAPVPNVPRPPRPSKSIGNPYAILPIRPSQQYPTPPQQPLIPTVSSSIIHSKNA</sequence>
<evidence type="ECO:0000256" key="1">
    <source>
        <dbReference type="SAM" id="MobiDB-lite"/>
    </source>
</evidence>
<feature type="non-terminal residue" evidence="2">
    <location>
        <position position="111"/>
    </location>
</feature>
<keyword evidence="3" id="KW-1185">Reference proteome</keyword>
<reference evidence="2" key="1">
    <citation type="submission" date="2021-02" db="EMBL/GenBank/DDBJ databases">
        <authorList>
            <person name="Nowell W R."/>
        </authorList>
    </citation>
    <scope>NUCLEOTIDE SEQUENCE</scope>
</reference>
<feature type="compositionally biased region" description="Polar residues" evidence="1">
    <location>
        <begin position="100"/>
        <end position="111"/>
    </location>
</feature>
<evidence type="ECO:0000313" key="3">
    <source>
        <dbReference type="Proteomes" id="UP000663873"/>
    </source>
</evidence>
<evidence type="ECO:0000313" key="2">
    <source>
        <dbReference type="EMBL" id="CAF4752352.1"/>
    </source>
</evidence>